<keyword evidence="2" id="KW-0328">Glycosyltransferase</keyword>
<proteinExistence type="inferred from homology"/>
<protein>
    <submittedName>
        <fullName evidence="6">Glycosyltransferase</fullName>
    </submittedName>
</protein>
<dbReference type="PANTHER" id="PTHR43685:SF5">
    <property type="entry name" value="GLYCOSYLTRANSFERASE EPSE-RELATED"/>
    <property type="match status" value="1"/>
</dbReference>
<evidence type="ECO:0000256" key="1">
    <source>
        <dbReference type="ARBA" id="ARBA00006739"/>
    </source>
</evidence>
<evidence type="ECO:0000256" key="3">
    <source>
        <dbReference type="ARBA" id="ARBA00022679"/>
    </source>
</evidence>
<name>A0ABR8N1V3_9BACL</name>
<dbReference type="InterPro" id="IPR050834">
    <property type="entry name" value="Glycosyltransf_2"/>
</dbReference>
<dbReference type="Pfam" id="PF00535">
    <property type="entry name" value="Glycos_transf_2"/>
    <property type="match status" value="1"/>
</dbReference>
<sequence length="274" mass="30853">MGGRVKSCTSSKSTGSGSGGKGVTIVTPTIRPQYMEQLLNNYARQQWDRKELIIVLNRQAMNLAHYEEAARNYDNVRVLRLPAKHPLGDCMNLAASVAQYPYIAKFDDDDYYGPGYLADAMHTFAQTGADVVGKLSFFFYFPHRQLLLLRKRTIPSQGDVRRVAGATIVFRASVLEQVPFGKKRQGSDVQFIRDCLQHGLAVRSASPYHFAAIRRSDRLTHTWKVQEKKLLADPSSQLINTEDFTPYVDQPADGGKLAYTSQKIKSPDRHRLKT</sequence>
<organism evidence="6 7">
    <name type="scientific">Paenibacillus terricola</name>
    <dbReference type="NCBI Taxonomy" id="2763503"/>
    <lineage>
        <taxon>Bacteria</taxon>
        <taxon>Bacillati</taxon>
        <taxon>Bacillota</taxon>
        <taxon>Bacilli</taxon>
        <taxon>Bacillales</taxon>
        <taxon>Paenibacillaceae</taxon>
        <taxon>Paenibacillus</taxon>
    </lineage>
</organism>
<comment type="caution">
    <text evidence="6">The sequence shown here is derived from an EMBL/GenBank/DDBJ whole genome shotgun (WGS) entry which is preliminary data.</text>
</comment>
<evidence type="ECO:0000313" key="7">
    <source>
        <dbReference type="Proteomes" id="UP000609346"/>
    </source>
</evidence>
<reference evidence="6 7" key="1">
    <citation type="submission" date="2020-09" db="EMBL/GenBank/DDBJ databases">
        <title>Paenibacillus sp. strain PR3 16S rRNA gene Genome sequencing and assembly.</title>
        <authorList>
            <person name="Kim J."/>
        </authorList>
    </citation>
    <scope>NUCLEOTIDE SEQUENCE [LARGE SCALE GENOMIC DNA]</scope>
    <source>
        <strain evidence="6 7">PR3</strain>
    </source>
</reference>
<feature type="domain" description="Glycosyltransferase 2-like" evidence="5">
    <location>
        <begin position="31"/>
        <end position="132"/>
    </location>
</feature>
<dbReference type="SUPFAM" id="SSF53448">
    <property type="entry name" value="Nucleotide-diphospho-sugar transferases"/>
    <property type="match status" value="1"/>
</dbReference>
<evidence type="ECO:0000313" key="6">
    <source>
        <dbReference type="EMBL" id="MBD3921246.1"/>
    </source>
</evidence>
<dbReference type="PANTHER" id="PTHR43685">
    <property type="entry name" value="GLYCOSYLTRANSFERASE"/>
    <property type="match status" value="1"/>
</dbReference>
<dbReference type="CDD" id="cd00761">
    <property type="entry name" value="Glyco_tranf_GTA_type"/>
    <property type="match status" value="1"/>
</dbReference>
<evidence type="ECO:0000256" key="2">
    <source>
        <dbReference type="ARBA" id="ARBA00022676"/>
    </source>
</evidence>
<dbReference type="InterPro" id="IPR029044">
    <property type="entry name" value="Nucleotide-diphossugar_trans"/>
</dbReference>
<feature type="region of interest" description="Disordered" evidence="4">
    <location>
        <begin position="255"/>
        <end position="274"/>
    </location>
</feature>
<evidence type="ECO:0000259" key="5">
    <source>
        <dbReference type="Pfam" id="PF00535"/>
    </source>
</evidence>
<dbReference type="Gene3D" id="3.90.550.10">
    <property type="entry name" value="Spore Coat Polysaccharide Biosynthesis Protein SpsA, Chain A"/>
    <property type="match status" value="1"/>
</dbReference>
<dbReference type="EMBL" id="JACXZA010000005">
    <property type="protein sequence ID" value="MBD3921246.1"/>
    <property type="molecule type" value="Genomic_DNA"/>
</dbReference>
<keyword evidence="3" id="KW-0808">Transferase</keyword>
<dbReference type="InterPro" id="IPR001173">
    <property type="entry name" value="Glyco_trans_2-like"/>
</dbReference>
<keyword evidence="7" id="KW-1185">Reference proteome</keyword>
<feature type="compositionally biased region" description="Basic and acidic residues" evidence="4">
    <location>
        <begin position="265"/>
        <end position="274"/>
    </location>
</feature>
<accession>A0ABR8N1V3</accession>
<comment type="similarity">
    <text evidence="1">Belongs to the glycosyltransferase 2 family.</text>
</comment>
<evidence type="ECO:0000256" key="4">
    <source>
        <dbReference type="SAM" id="MobiDB-lite"/>
    </source>
</evidence>
<feature type="region of interest" description="Disordered" evidence="4">
    <location>
        <begin position="1"/>
        <end position="22"/>
    </location>
</feature>
<gene>
    <name evidence="6" type="ORF">H8B09_20935</name>
</gene>
<dbReference type="Proteomes" id="UP000609346">
    <property type="component" value="Unassembled WGS sequence"/>
</dbReference>